<dbReference type="Proteomes" id="UP000799754">
    <property type="component" value="Unassembled WGS sequence"/>
</dbReference>
<protein>
    <submittedName>
        <fullName evidence="1">HET-domain-containing protein</fullName>
    </submittedName>
</protein>
<proteinExistence type="predicted"/>
<evidence type="ECO:0000313" key="1">
    <source>
        <dbReference type="EMBL" id="KAF2629715.1"/>
    </source>
</evidence>
<gene>
    <name evidence="1" type="ORF">BU25DRAFT_272821</name>
</gene>
<keyword evidence="2" id="KW-1185">Reference proteome</keyword>
<evidence type="ECO:0000313" key="2">
    <source>
        <dbReference type="Proteomes" id="UP000799754"/>
    </source>
</evidence>
<name>A0ACB6S634_9PLEO</name>
<accession>A0ACB6S634</accession>
<sequence length="668" mass="75516">MEGHSSLGKKTINSWDELIEALTKPARYPRFPELTSEGEWKPWKAESDIQHRNCSSVKQPPEPPSPSQYLVTSARKYCRPLRYDVLLEGCIRLLDLQDAKIDGNIIVGLKLDTVPLSTAPSFEALSYCWGSKDLCTGIFISTADHGEQIYRVTEDLATCLYSLLIAERPEQRPPAYLWVDQICINQDDVHERSVQVRRMADIYKTASEVIVWLGQRPDCILDETELSIPNSLVQWHGTSVLNWVLAWAVFARPWFRRLWVFQEAVFAQRISVFEGTRFMTWQTLSDLSKLLEQFNEDDYNTTYDIGINSDNSIISPIESTRKRALSGGYIDIAQLMWKLNDQGCQDPRDTVFSLIGFSGTIFPANFVDYEQSTATVFEKCTRNLIEDTGDLEAIIYLNPDVPQRSPSWVPLWHERLRLGLSAHLIKRPSASKSRVWEPTAPVVEGQLNVTGKLLDIVAGEVYSFQESMSQHFEDRNKALLLGEPLYEAWHYAKHAYEAHVDQTSSGRASGEAKPHNDHATISLEELDCEPPPRFFENFFRAIFIGEAVAAPVRNTLIQIGQSDNDHPNGSASNSIGEISKRLLELGLHADSRLFVLKSGRLAFAPILGRDPKIGDHLAILHGLDVPCILRKAEEGEGWLYISAIYVDDIMQGEAVDWEEDEADTFTLV</sequence>
<dbReference type="EMBL" id="MU006709">
    <property type="protein sequence ID" value="KAF2629715.1"/>
    <property type="molecule type" value="Genomic_DNA"/>
</dbReference>
<comment type="caution">
    <text evidence="1">The sequence shown here is derived from an EMBL/GenBank/DDBJ whole genome shotgun (WGS) entry which is preliminary data.</text>
</comment>
<organism evidence="1 2">
    <name type="scientific">Macroventuria anomochaeta</name>
    <dbReference type="NCBI Taxonomy" id="301207"/>
    <lineage>
        <taxon>Eukaryota</taxon>
        <taxon>Fungi</taxon>
        <taxon>Dikarya</taxon>
        <taxon>Ascomycota</taxon>
        <taxon>Pezizomycotina</taxon>
        <taxon>Dothideomycetes</taxon>
        <taxon>Pleosporomycetidae</taxon>
        <taxon>Pleosporales</taxon>
        <taxon>Pleosporineae</taxon>
        <taxon>Didymellaceae</taxon>
        <taxon>Macroventuria</taxon>
    </lineage>
</organism>
<reference evidence="1" key="1">
    <citation type="journal article" date="2020" name="Stud. Mycol.">
        <title>101 Dothideomycetes genomes: a test case for predicting lifestyles and emergence of pathogens.</title>
        <authorList>
            <person name="Haridas S."/>
            <person name="Albert R."/>
            <person name="Binder M."/>
            <person name="Bloem J."/>
            <person name="Labutti K."/>
            <person name="Salamov A."/>
            <person name="Andreopoulos B."/>
            <person name="Baker S."/>
            <person name="Barry K."/>
            <person name="Bills G."/>
            <person name="Bluhm B."/>
            <person name="Cannon C."/>
            <person name="Castanera R."/>
            <person name="Culley D."/>
            <person name="Daum C."/>
            <person name="Ezra D."/>
            <person name="Gonzalez J."/>
            <person name="Henrissat B."/>
            <person name="Kuo A."/>
            <person name="Liang C."/>
            <person name="Lipzen A."/>
            <person name="Lutzoni F."/>
            <person name="Magnuson J."/>
            <person name="Mondo S."/>
            <person name="Nolan M."/>
            <person name="Ohm R."/>
            <person name="Pangilinan J."/>
            <person name="Park H.-J."/>
            <person name="Ramirez L."/>
            <person name="Alfaro M."/>
            <person name="Sun H."/>
            <person name="Tritt A."/>
            <person name="Yoshinaga Y."/>
            <person name="Zwiers L.-H."/>
            <person name="Turgeon B."/>
            <person name="Goodwin S."/>
            <person name="Spatafora J."/>
            <person name="Crous P."/>
            <person name="Grigoriev I."/>
        </authorList>
    </citation>
    <scope>NUCLEOTIDE SEQUENCE</scope>
    <source>
        <strain evidence="1">CBS 525.71</strain>
    </source>
</reference>